<dbReference type="AlphaFoldDB" id="A0AAF0DZQ2"/>
<name>A0AAF0DZQ2_9BASI</name>
<dbReference type="GO" id="GO:0000302">
    <property type="term" value="P:response to reactive oxygen species"/>
    <property type="evidence" value="ECO:0007669"/>
    <property type="project" value="TreeGrafter"/>
</dbReference>
<protein>
    <recommendedName>
        <fullName evidence="13">Peroxidase</fullName>
        <ecNumber evidence="13">1.11.1.-</ecNumber>
    </recommendedName>
</protein>
<organism evidence="16 17">
    <name type="scientific">Malassezia obtusa</name>
    <dbReference type="NCBI Taxonomy" id="76774"/>
    <lineage>
        <taxon>Eukaryota</taxon>
        <taxon>Fungi</taxon>
        <taxon>Dikarya</taxon>
        <taxon>Basidiomycota</taxon>
        <taxon>Ustilaginomycotina</taxon>
        <taxon>Malasseziomycetes</taxon>
        <taxon>Malasseziales</taxon>
        <taxon>Malasseziaceae</taxon>
        <taxon>Malassezia</taxon>
    </lineage>
</organism>
<reference evidence="16" key="1">
    <citation type="submission" date="2023-03" db="EMBL/GenBank/DDBJ databases">
        <title>Mating type loci evolution in Malassezia.</title>
        <authorList>
            <person name="Coelho M.A."/>
        </authorList>
    </citation>
    <scope>NUCLEOTIDE SEQUENCE</scope>
    <source>
        <strain evidence="16">CBS 7876</strain>
    </source>
</reference>
<evidence type="ECO:0000256" key="4">
    <source>
        <dbReference type="ARBA" id="ARBA00005997"/>
    </source>
</evidence>
<dbReference type="PRINTS" id="PR00459">
    <property type="entry name" value="ASPEROXIDASE"/>
</dbReference>
<evidence type="ECO:0000256" key="13">
    <source>
        <dbReference type="RuleBase" id="RU363051"/>
    </source>
</evidence>
<keyword evidence="17" id="KW-1185">Reference proteome</keyword>
<comment type="function">
    <text evidence="1">Destroys radicals which are normally produced within the cells and which are toxic to biological systems.</text>
</comment>
<comment type="subcellular location">
    <subcellularLocation>
        <location evidence="3">Mitochondrion intermembrane space</location>
    </subcellularLocation>
    <subcellularLocation>
        <location evidence="2">Mitochondrion matrix</location>
    </subcellularLocation>
</comment>
<dbReference type="PROSITE" id="PS00435">
    <property type="entry name" value="PEROXIDASE_1"/>
    <property type="match status" value="1"/>
</dbReference>
<feature type="domain" description="Plant heme peroxidase family profile" evidence="15">
    <location>
        <begin position="161"/>
        <end position="416"/>
    </location>
</feature>
<keyword evidence="8" id="KW-0809">Transit peptide</keyword>
<dbReference type="Gene3D" id="1.10.420.10">
    <property type="entry name" value="Peroxidase, domain 2"/>
    <property type="match status" value="1"/>
</dbReference>
<feature type="region of interest" description="Disordered" evidence="14">
    <location>
        <begin position="249"/>
        <end position="275"/>
    </location>
</feature>
<keyword evidence="11" id="KW-0496">Mitochondrion</keyword>
<dbReference type="GO" id="GO:0042744">
    <property type="term" value="P:hydrogen peroxide catabolic process"/>
    <property type="evidence" value="ECO:0007669"/>
    <property type="project" value="TreeGrafter"/>
</dbReference>
<dbReference type="GO" id="GO:0046872">
    <property type="term" value="F:metal ion binding"/>
    <property type="evidence" value="ECO:0007669"/>
    <property type="project" value="UniProtKB-UniRule"/>
</dbReference>
<proteinExistence type="inferred from homology"/>
<feature type="region of interest" description="Disordered" evidence="14">
    <location>
        <begin position="84"/>
        <end position="139"/>
    </location>
</feature>
<dbReference type="GO" id="GO:0034599">
    <property type="term" value="P:cellular response to oxidative stress"/>
    <property type="evidence" value="ECO:0007669"/>
    <property type="project" value="InterPro"/>
</dbReference>
<comment type="catalytic activity">
    <reaction evidence="12">
        <text>2 Fe(II)-[cytochrome c] + H2O2 + 2 H(+) = 2 Fe(III)-[cytochrome c] + 2 H2O</text>
        <dbReference type="Rhea" id="RHEA:16581"/>
        <dbReference type="Rhea" id="RHEA-COMP:10350"/>
        <dbReference type="Rhea" id="RHEA-COMP:14399"/>
        <dbReference type="ChEBI" id="CHEBI:15377"/>
        <dbReference type="ChEBI" id="CHEBI:15378"/>
        <dbReference type="ChEBI" id="CHEBI:16240"/>
        <dbReference type="ChEBI" id="CHEBI:29033"/>
        <dbReference type="ChEBI" id="CHEBI:29034"/>
        <dbReference type="EC" id="1.11.1.5"/>
    </reaction>
</comment>
<comment type="similarity">
    <text evidence="4">Belongs to the peroxidase family. Cytochrome c peroxidase subfamily.</text>
</comment>
<evidence type="ECO:0000256" key="6">
    <source>
        <dbReference type="ARBA" id="ARBA00022617"/>
    </source>
</evidence>
<evidence type="ECO:0000256" key="12">
    <source>
        <dbReference type="ARBA" id="ARBA00049265"/>
    </source>
</evidence>
<dbReference type="Pfam" id="PF00141">
    <property type="entry name" value="peroxidase"/>
    <property type="match status" value="1"/>
</dbReference>
<evidence type="ECO:0000256" key="3">
    <source>
        <dbReference type="ARBA" id="ARBA00004569"/>
    </source>
</evidence>
<evidence type="ECO:0000256" key="8">
    <source>
        <dbReference type="ARBA" id="ARBA00022946"/>
    </source>
</evidence>
<evidence type="ECO:0000259" key="15">
    <source>
        <dbReference type="PROSITE" id="PS50873"/>
    </source>
</evidence>
<dbReference type="SUPFAM" id="SSF48113">
    <property type="entry name" value="Heme-dependent peroxidases"/>
    <property type="match status" value="1"/>
</dbReference>
<evidence type="ECO:0000256" key="10">
    <source>
        <dbReference type="ARBA" id="ARBA00023004"/>
    </source>
</evidence>
<dbReference type="PRINTS" id="PR00458">
    <property type="entry name" value="PEROXIDASE"/>
</dbReference>
<evidence type="ECO:0000256" key="1">
    <source>
        <dbReference type="ARBA" id="ARBA00003917"/>
    </source>
</evidence>
<dbReference type="InterPro" id="IPR019793">
    <property type="entry name" value="Peroxidases_heam-ligand_BS"/>
</dbReference>
<dbReference type="GO" id="GO:0005759">
    <property type="term" value="C:mitochondrial matrix"/>
    <property type="evidence" value="ECO:0007669"/>
    <property type="project" value="UniProtKB-SubCell"/>
</dbReference>
<dbReference type="PANTHER" id="PTHR31356">
    <property type="entry name" value="THYLAKOID LUMENAL 29 KDA PROTEIN, CHLOROPLASTIC-RELATED"/>
    <property type="match status" value="1"/>
</dbReference>
<dbReference type="InterPro" id="IPR002207">
    <property type="entry name" value="Peroxidase_I"/>
</dbReference>
<evidence type="ECO:0000256" key="14">
    <source>
        <dbReference type="SAM" id="MobiDB-lite"/>
    </source>
</evidence>
<dbReference type="Proteomes" id="UP001214603">
    <property type="component" value="Chromosome 2"/>
</dbReference>
<dbReference type="GO" id="GO:0005758">
    <property type="term" value="C:mitochondrial intermembrane space"/>
    <property type="evidence" value="ECO:0007669"/>
    <property type="project" value="UniProtKB-SubCell"/>
</dbReference>
<sequence length="431" mass="48444">MTLARSSLRFSRVIRPAPASRFAAPRAFYGASRAYSTETPKPGEGSSVMFISGVLAAATFGYAFIIRDDFKFWAAGDASQAEKLKDSHRGLDEVKGEKESNSDKAKAVEAVSAAKSDEAKETKESKSDKASEGGDDKLPTIEDYQKVYNRIAESFDKDPDFDDGSYAPVVLRLSWHSSGTYDSKTKQGGSNGATMRFPKEANYDANAGMHNARNFLEPFKQEFPWISYSDLWTLGGVCATQEMGGPVIPWRPGRQDEPESETHADNLPDGEEDPNRLRSLADRLGFTEKELTALVGAHAMGRCHRQYSGFDGPWTHSPTMYSNMFYTELLNTEWKPRQWDGPFQYQDPEKQLMMLPSDYSFFTDSKFKEYVKLYAENDEEWRKDFASVYTKLLELGVPTELFQKAAKGLGTDEPIRFKTKDQQESAKQDSN</sequence>
<evidence type="ECO:0000313" key="17">
    <source>
        <dbReference type="Proteomes" id="UP001214603"/>
    </source>
</evidence>
<gene>
    <name evidence="16" type="ORF">MOBT1_001287</name>
</gene>
<dbReference type="FunFam" id="1.10.520.10:FF:000005">
    <property type="entry name" value="Cytochrome c peroxidase"/>
    <property type="match status" value="1"/>
</dbReference>
<dbReference type="InterPro" id="IPR002016">
    <property type="entry name" value="Haem_peroxidase"/>
</dbReference>
<feature type="compositionally biased region" description="Basic and acidic residues" evidence="14">
    <location>
        <begin position="84"/>
        <end position="107"/>
    </location>
</feature>
<dbReference type="EMBL" id="CP119935">
    <property type="protein sequence ID" value="WFD02606.1"/>
    <property type="molecule type" value="Genomic_DNA"/>
</dbReference>
<accession>A0AAF0DZQ2</accession>
<evidence type="ECO:0000256" key="5">
    <source>
        <dbReference type="ARBA" id="ARBA00022559"/>
    </source>
</evidence>
<evidence type="ECO:0000256" key="11">
    <source>
        <dbReference type="ARBA" id="ARBA00023128"/>
    </source>
</evidence>
<keyword evidence="5 13" id="KW-0575">Peroxidase</keyword>
<keyword evidence="6" id="KW-0349">Heme</keyword>
<dbReference type="Gene3D" id="1.10.520.10">
    <property type="match status" value="1"/>
</dbReference>
<dbReference type="PROSITE" id="PS50873">
    <property type="entry name" value="PEROXIDASE_4"/>
    <property type="match status" value="1"/>
</dbReference>
<dbReference type="InterPro" id="IPR010255">
    <property type="entry name" value="Haem_peroxidase_sf"/>
</dbReference>
<dbReference type="PANTHER" id="PTHR31356:SF58">
    <property type="entry name" value="CYTOCHROME C PEROXIDASE, MITOCHONDRIAL"/>
    <property type="match status" value="1"/>
</dbReference>
<evidence type="ECO:0000313" key="16">
    <source>
        <dbReference type="EMBL" id="WFD02606.1"/>
    </source>
</evidence>
<feature type="compositionally biased region" description="Basic and acidic residues" evidence="14">
    <location>
        <begin position="115"/>
        <end position="139"/>
    </location>
</feature>
<dbReference type="EC" id="1.11.1.-" evidence="13"/>
<keyword evidence="9 13" id="KW-0560">Oxidoreductase</keyword>
<dbReference type="GO" id="GO:0004130">
    <property type="term" value="F:cytochrome-c peroxidase activity"/>
    <property type="evidence" value="ECO:0007669"/>
    <property type="project" value="UniProtKB-EC"/>
</dbReference>
<dbReference type="InterPro" id="IPR019794">
    <property type="entry name" value="Peroxidases_AS"/>
</dbReference>
<evidence type="ECO:0000256" key="2">
    <source>
        <dbReference type="ARBA" id="ARBA00004305"/>
    </source>
</evidence>
<dbReference type="InterPro" id="IPR044831">
    <property type="entry name" value="Ccp1-like"/>
</dbReference>
<dbReference type="GO" id="GO:0020037">
    <property type="term" value="F:heme binding"/>
    <property type="evidence" value="ECO:0007669"/>
    <property type="project" value="UniProtKB-UniRule"/>
</dbReference>
<dbReference type="PROSITE" id="PS00436">
    <property type="entry name" value="PEROXIDASE_2"/>
    <property type="match status" value="1"/>
</dbReference>
<feature type="compositionally biased region" description="Basic and acidic residues" evidence="14">
    <location>
        <begin position="253"/>
        <end position="266"/>
    </location>
</feature>
<evidence type="ECO:0000256" key="7">
    <source>
        <dbReference type="ARBA" id="ARBA00022723"/>
    </source>
</evidence>
<evidence type="ECO:0000256" key="9">
    <source>
        <dbReference type="ARBA" id="ARBA00023002"/>
    </source>
</evidence>
<keyword evidence="7" id="KW-0479">Metal-binding</keyword>
<keyword evidence="10" id="KW-0408">Iron</keyword>